<sequence length="85" mass="9949">MLREIREKSIDRQDQEQTQPQDLRRRKHSLPNVEQAEQPAETAPIRSSMRHSRNKSMELFTEAESNGQVRDTVKTSTSRQRSVSK</sequence>
<feature type="compositionally biased region" description="Polar residues" evidence="1">
    <location>
        <begin position="63"/>
        <end position="85"/>
    </location>
</feature>
<name>E0R965_DROME</name>
<dbReference type="InterPro" id="IPR017404">
    <property type="entry name" value="Ladinin_1"/>
</dbReference>
<dbReference type="Bgee" id="FBgn0262617">
    <property type="expression patterns" value="Expressed in visceral muscle cell in digestive tract and 277 other cell types or tissues"/>
</dbReference>
<dbReference type="PANTHER" id="PTHR12392:SF0">
    <property type="entry name" value="LADININ-1"/>
    <property type="match status" value="1"/>
</dbReference>
<feature type="region of interest" description="Disordered" evidence="1">
    <location>
        <begin position="1"/>
        <end position="85"/>
    </location>
</feature>
<evidence type="ECO:0000256" key="1">
    <source>
        <dbReference type="SAM" id="MobiDB-lite"/>
    </source>
</evidence>
<reference evidence="2" key="1">
    <citation type="submission" date="2010-08" db="EMBL/GenBank/DDBJ databases">
        <authorList>
            <person name="Carlson J."/>
            <person name="Booth B."/>
            <person name="Frise E."/>
            <person name="Sandler J."/>
            <person name="Wan K."/>
            <person name="Yu C."/>
            <person name="Celniker S."/>
        </authorList>
    </citation>
    <scope>NUCLEOTIDE SEQUENCE</scope>
</reference>
<dbReference type="OrthoDB" id="193931at2759"/>
<proteinExistence type="evidence at transcript level"/>
<feature type="non-terminal residue" evidence="2">
    <location>
        <position position="85"/>
    </location>
</feature>
<protein>
    <submittedName>
        <fullName evidence="2">MIP25257p</fullName>
    </submittedName>
</protein>
<dbReference type="EMBL" id="BT125633">
    <property type="protein sequence ID" value="ADM35112.1"/>
    <property type="molecule type" value="mRNA"/>
</dbReference>
<accession>E0R965</accession>
<dbReference type="GO" id="GO:0005198">
    <property type="term" value="F:structural molecule activity"/>
    <property type="evidence" value="ECO:0007669"/>
    <property type="project" value="InterPro"/>
</dbReference>
<dbReference type="AlphaFoldDB" id="E0R965"/>
<evidence type="ECO:0000313" key="2">
    <source>
        <dbReference type="EMBL" id="ADM35112.1"/>
    </source>
</evidence>
<dbReference type="ExpressionAtlas" id="E0R965">
    <property type="expression patterns" value="baseline and differential"/>
</dbReference>
<gene>
    <name evidence="2" type="primary">CG11872-RA</name>
</gene>
<dbReference type="HOGENOM" id="CLU_000560_0_0_1"/>
<dbReference type="VEuPathDB" id="VectorBase:FBgn0262617"/>
<feature type="compositionally biased region" description="Basic and acidic residues" evidence="1">
    <location>
        <begin position="1"/>
        <end position="15"/>
    </location>
</feature>
<organism evidence="2">
    <name type="scientific">Drosophila melanogaster</name>
    <name type="common">Fruit fly</name>
    <dbReference type="NCBI Taxonomy" id="7227"/>
    <lineage>
        <taxon>Eukaryota</taxon>
        <taxon>Metazoa</taxon>
        <taxon>Ecdysozoa</taxon>
        <taxon>Arthropoda</taxon>
        <taxon>Hexapoda</taxon>
        <taxon>Insecta</taxon>
        <taxon>Pterygota</taxon>
        <taxon>Neoptera</taxon>
        <taxon>Endopterygota</taxon>
        <taxon>Diptera</taxon>
        <taxon>Brachycera</taxon>
        <taxon>Muscomorpha</taxon>
        <taxon>Ephydroidea</taxon>
        <taxon>Drosophilidae</taxon>
        <taxon>Drosophila</taxon>
        <taxon>Sophophora</taxon>
    </lineage>
</organism>
<dbReference type="PANTHER" id="PTHR12392">
    <property type="entry name" value="LADININ 1"/>
    <property type="match status" value="1"/>
</dbReference>